<reference evidence="1 2" key="1">
    <citation type="submission" date="2022-06" db="EMBL/GenBank/DDBJ databases">
        <title>A taxonomic note on the genus Prevotella: Description of four novel genera and emended description of the genera Hallella and Xylanibacter.</title>
        <authorList>
            <person name="Hitch T.C.A."/>
        </authorList>
    </citation>
    <scope>NUCLEOTIDE SEQUENCE [LARGE SCALE GENOMIC DNA]</scope>
    <source>
        <strain evidence="1 2">DSM 100619</strain>
    </source>
</reference>
<proteinExistence type="predicted"/>
<dbReference type="Proteomes" id="UP001204015">
    <property type="component" value="Unassembled WGS sequence"/>
</dbReference>
<accession>A0ABT1BYV7</accession>
<protein>
    <submittedName>
        <fullName evidence="1">Uncharacterized protein</fullName>
    </submittedName>
</protein>
<sequence>MEISKLGNNLLDPNNKLFEILKQNPPIWWRKLKEDNDLYIEVRKNNIIEAYYNGGRLAEIKYNSRNKDLSVKTHPKYLGHDNVSETRFYRISTRNGKTSHDAIYQECKEEIEKDPGILKKNIIKFYSGVSDGENTLEKLIQGTLILHNRNKYIDSEFAHRFYNEERKTIRIDLVGIENNKLYFEELKRVIDSRLSDTEILTQMKEYSQFIDANAKPLEDYYKTLYIIKQSLSLPVPKISDIQDLKIDKIPRLIICQNYNKISKSRLNRIKNIEEILKVNHLKYQILKDRQGVN</sequence>
<keyword evidence="2" id="KW-1185">Reference proteome</keyword>
<gene>
    <name evidence="1" type="ORF">NG821_09985</name>
</gene>
<dbReference type="RefSeq" id="WP_252761519.1">
    <property type="nucleotide sequence ID" value="NZ_JAMXLY010000041.1"/>
</dbReference>
<dbReference type="EMBL" id="JAMXLY010000041">
    <property type="protein sequence ID" value="MCO6026164.1"/>
    <property type="molecule type" value="Genomic_DNA"/>
</dbReference>
<organism evidence="1 2">
    <name type="scientific">Segatella cerevisiae</name>
    <dbReference type="NCBI Taxonomy" id="2053716"/>
    <lineage>
        <taxon>Bacteria</taxon>
        <taxon>Pseudomonadati</taxon>
        <taxon>Bacteroidota</taxon>
        <taxon>Bacteroidia</taxon>
        <taxon>Bacteroidales</taxon>
        <taxon>Prevotellaceae</taxon>
        <taxon>Segatella</taxon>
    </lineage>
</organism>
<name>A0ABT1BYV7_9BACT</name>
<comment type="caution">
    <text evidence="1">The sequence shown here is derived from an EMBL/GenBank/DDBJ whole genome shotgun (WGS) entry which is preliminary data.</text>
</comment>
<evidence type="ECO:0000313" key="1">
    <source>
        <dbReference type="EMBL" id="MCO6026164.1"/>
    </source>
</evidence>
<evidence type="ECO:0000313" key="2">
    <source>
        <dbReference type="Proteomes" id="UP001204015"/>
    </source>
</evidence>